<gene>
    <name evidence="2" type="ORF">L3X38_036639</name>
</gene>
<reference evidence="2 3" key="1">
    <citation type="journal article" date="2022" name="G3 (Bethesda)">
        <title>Whole-genome sequence and methylome profiling of the almond [Prunus dulcis (Mill.) D.A. Webb] cultivar 'Nonpareil'.</title>
        <authorList>
            <person name="D'Amico-Willman K.M."/>
            <person name="Ouma W.Z."/>
            <person name="Meulia T."/>
            <person name="Sideli G.M."/>
            <person name="Gradziel T.M."/>
            <person name="Fresnedo-Ramirez J."/>
        </authorList>
    </citation>
    <scope>NUCLEOTIDE SEQUENCE [LARGE SCALE GENOMIC DNA]</scope>
    <source>
        <strain evidence="2">Clone GOH B32 T37-40</strain>
    </source>
</reference>
<keyword evidence="3" id="KW-1185">Reference proteome</keyword>
<comment type="caution">
    <text evidence="2">The sequence shown here is derived from an EMBL/GenBank/DDBJ whole genome shotgun (WGS) entry which is preliminary data.</text>
</comment>
<evidence type="ECO:0000313" key="3">
    <source>
        <dbReference type="Proteomes" id="UP001054821"/>
    </source>
</evidence>
<name>A0AAD4V3L4_PRUDU</name>
<dbReference type="AlphaFoldDB" id="A0AAD4V3L4"/>
<proteinExistence type="predicted"/>
<organism evidence="2 3">
    <name type="scientific">Prunus dulcis</name>
    <name type="common">Almond</name>
    <name type="synonym">Amygdalus dulcis</name>
    <dbReference type="NCBI Taxonomy" id="3755"/>
    <lineage>
        <taxon>Eukaryota</taxon>
        <taxon>Viridiplantae</taxon>
        <taxon>Streptophyta</taxon>
        <taxon>Embryophyta</taxon>
        <taxon>Tracheophyta</taxon>
        <taxon>Spermatophyta</taxon>
        <taxon>Magnoliopsida</taxon>
        <taxon>eudicotyledons</taxon>
        <taxon>Gunneridae</taxon>
        <taxon>Pentapetalae</taxon>
        <taxon>rosids</taxon>
        <taxon>fabids</taxon>
        <taxon>Rosales</taxon>
        <taxon>Rosaceae</taxon>
        <taxon>Amygdaloideae</taxon>
        <taxon>Amygdaleae</taxon>
        <taxon>Prunus</taxon>
    </lineage>
</organism>
<evidence type="ECO:0000256" key="1">
    <source>
        <dbReference type="SAM" id="MobiDB-lite"/>
    </source>
</evidence>
<feature type="region of interest" description="Disordered" evidence="1">
    <location>
        <begin position="63"/>
        <end position="87"/>
    </location>
</feature>
<evidence type="ECO:0000313" key="2">
    <source>
        <dbReference type="EMBL" id="KAI5316932.1"/>
    </source>
</evidence>
<dbReference type="Proteomes" id="UP001054821">
    <property type="component" value="Chromosome 7"/>
</dbReference>
<protein>
    <submittedName>
        <fullName evidence="2">Uncharacterized protein</fullName>
    </submittedName>
</protein>
<accession>A0AAD4V3L4</accession>
<feature type="compositionally biased region" description="Basic and acidic residues" evidence="1">
    <location>
        <begin position="69"/>
        <end position="81"/>
    </location>
</feature>
<dbReference type="EMBL" id="JAJFAZ020000007">
    <property type="protein sequence ID" value="KAI5316932.1"/>
    <property type="molecule type" value="Genomic_DNA"/>
</dbReference>
<sequence>MALIGGTNLVVCVGSDSGTARMIPSFDREVEWMVARPLLLRGGAVPMAMVPWRRGAAPAMKGGPVLVTRGREVQPRSRSQDSKTYGLGSSQIASSRLIRRRSLCHRADLFVFFCFE</sequence>